<dbReference type="GO" id="GO:0046872">
    <property type="term" value="F:metal ion binding"/>
    <property type="evidence" value="ECO:0007669"/>
    <property type="project" value="UniProtKB-KW"/>
</dbReference>
<comment type="cofactor">
    <cofactor evidence="1 15">
        <name>Mg(2+)</name>
        <dbReference type="ChEBI" id="CHEBI:18420"/>
    </cofactor>
</comment>
<evidence type="ECO:0000256" key="7">
    <source>
        <dbReference type="ARBA" id="ARBA00022605"/>
    </source>
</evidence>
<dbReference type="InterPro" id="IPR015890">
    <property type="entry name" value="Chorismate_C"/>
</dbReference>
<evidence type="ECO:0000256" key="3">
    <source>
        <dbReference type="ARBA" id="ARBA00009562"/>
    </source>
</evidence>
<dbReference type="eggNOG" id="COG0147">
    <property type="taxonomic scope" value="Bacteria"/>
</dbReference>
<name>E7GBA8_9FIRM</name>
<dbReference type="Pfam" id="PF00425">
    <property type="entry name" value="Chorismate_bind"/>
    <property type="match status" value="1"/>
</dbReference>
<gene>
    <name evidence="15" type="primary">trpE</name>
    <name evidence="18" type="ORF">HMPREF9488_02049</name>
</gene>
<evidence type="ECO:0000256" key="2">
    <source>
        <dbReference type="ARBA" id="ARBA00004873"/>
    </source>
</evidence>
<comment type="catalytic activity">
    <reaction evidence="14 15">
        <text>chorismate + L-glutamine = anthranilate + pyruvate + L-glutamate + H(+)</text>
        <dbReference type="Rhea" id="RHEA:21732"/>
        <dbReference type="ChEBI" id="CHEBI:15361"/>
        <dbReference type="ChEBI" id="CHEBI:15378"/>
        <dbReference type="ChEBI" id="CHEBI:16567"/>
        <dbReference type="ChEBI" id="CHEBI:29748"/>
        <dbReference type="ChEBI" id="CHEBI:29985"/>
        <dbReference type="ChEBI" id="CHEBI:58359"/>
        <dbReference type="EC" id="4.1.3.27"/>
    </reaction>
</comment>
<keyword evidence="19" id="KW-1185">Reference proteome</keyword>
<evidence type="ECO:0000256" key="12">
    <source>
        <dbReference type="ARBA" id="ARBA00023239"/>
    </source>
</evidence>
<evidence type="ECO:0000256" key="9">
    <source>
        <dbReference type="ARBA" id="ARBA00022822"/>
    </source>
</evidence>
<dbReference type="UniPathway" id="UPA00035">
    <property type="reaction ID" value="UER00040"/>
</dbReference>
<dbReference type="GO" id="GO:0004049">
    <property type="term" value="F:anthranilate synthase activity"/>
    <property type="evidence" value="ECO:0007669"/>
    <property type="project" value="UniProtKB-EC"/>
</dbReference>
<protein>
    <recommendedName>
        <fullName evidence="6 15">Anthranilate synthase component 1</fullName>
        <ecNumber evidence="5 15">4.1.3.27</ecNumber>
    </recommendedName>
</protein>
<evidence type="ECO:0000256" key="8">
    <source>
        <dbReference type="ARBA" id="ARBA00022723"/>
    </source>
</evidence>
<dbReference type="NCBIfam" id="TIGR00564">
    <property type="entry name" value="trpE_most"/>
    <property type="match status" value="1"/>
</dbReference>
<dbReference type="InterPro" id="IPR005801">
    <property type="entry name" value="ADC_synthase"/>
</dbReference>
<dbReference type="GO" id="GO:0000162">
    <property type="term" value="P:L-tryptophan biosynthetic process"/>
    <property type="evidence" value="ECO:0007669"/>
    <property type="project" value="UniProtKB-UniPathway"/>
</dbReference>
<dbReference type="GeneID" id="78229988"/>
<evidence type="ECO:0000256" key="5">
    <source>
        <dbReference type="ARBA" id="ARBA00012266"/>
    </source>
</evidence>
<evidence type="ECO:0000256" key="13">
    <source>
        <dbReference type="ARBA" id="ARBA00025634"/>
    </source>
</evidence>
<sequence>MSYSILSEIQSYLEKGDYDIVPIYKKFPAKDLTPMNILKELKGNNQECYLLESADHQKRWSRYSFLGYNPVMSIACYDHQIIVGQEKYRVDHPHDYLRNLLSHYKTPFIPSLPPFTGGLVGFFGYEYFHYNEPTLKRDKDDNEKIPDMYLMLFDTVICFDHQEHMIQLVTHVPIQNLEVEYQKGMQKLEELHCMIQQNQKSLIPALQIKEPCLSLFSKEKYCEIVEQAKKHIYEGDIFQIVLSNRWEIEAKGSLIQIYENLRETNPSPYMFYLSTEDLEIVGASPETLVKLDDNKLYTYPLAGTRPRGKTIEEDKQNETDLLNDQKELAEHNMLVDLGRNDIGKISQFKSVRVEEYLSILKYSHVMHIGSTVSGKILPDKDAIDAIDALLPAGTLSGAPKIKASSLIYELEGHKRYLYGGAIGYIGFSGQMDTCIAIRFAYKTKNKVYVSSGAGIVADSQPEKEFQECCQKAAAIMDALKCSQGGKL</sequence>
<dbReference type="EMBL" id="ADKX01000034">
    <property type="protein sequence ID" value="EFW04643.1"/>
    <property type="molecule type" value="Genomic_DNA"/>
</dbReference>
<dbReference type="InterPro" id="IPR005256">
    <property type="entry name" value="Anth_synth_I_PabB"/>
</dbReference>
<dbReference type="SUPFAM" id="SSF56322">
    <property type="entry name" value="ADC synthase"/>
    <property type="match status" value="1"/>
</dbReference>
<keyword evidence="10 15" id="KW-0460">Magnesium</keyword>
<dbReference type="RefSeq" id="WP_008789149.1">
    <property type="nucleotide sequence ID" value="NZ_AKCB01000001.1"/>
</dbReference>
<dbReference type="Pfam" id="PF04715">
    <property type="entry name" value="Anth_synt_I_N"/>
    <property type="match status" value="1"/>
</dbReference>
<dbReference type="HOGENOM" id="CLU_006493_9_3_9"/>
<comment type="caution">
    <text evidence="18">The sequence shown here is derived from an EMBL/GenBank/DDBJ whole genome shotgun (WGS) entry which is preliminary data.</text>
</comment>
<dbReference type="AlphaFoldDB" id="E7GBA8"/>
<keyword evidence="12 15" id="KW-0456">Lyase</keyword>
<keyword evidence="9 15" id="KW-0822">Tryptophan biosynthesis</keyword>
<dbReference type="InterPro" id="IPR019999">
    <property type="entry name" value="Anth_synth_I-like"/>
</dbReference>
<evidence type="ECO:0000313" key="19">
    <source>
        <dbReference type="Proteomes" id="UP000003157"/>
    </source>
</evidence>
<evidence type="ECO:0000256" key="6">
    <source>
        <dbReference type="ARBA" id="ARBA00020653"/>
    </source>
</evidence>
<evidence type="ECO:0000259" key="16">
    <source>
        <dbReference type="Pfam" id="PF00425"/>
    </source>
</evidence>
<comment type="subunit">
    <text evidence="4 15">Heterotetramer consisting of two non-identical subunits: a beta subunit (TrpG) and a large alpha subunit (TrpE).</text>
</comment>
<evidence type="ECO:0000256" key="4">
    <source>
        <dbReference type="ARBA" id="ARBA00011575"/>
    </source>
</evidence>
<dbReference type="PRINTS" id="PR00095">
    <property type="entry name" value="ANTSNTHASEI"/>
</dbReference>
<dbReference type="STRING" id="100884.GCA_000269565_02150"/>
<reference evidence="18 19" key="1">
    <citation type="submission" date="2010-12" db="EMBL/GenBank/DDBJ databases">
        <title>The Genome Sequence of Coprobacillus sp. strain 29_1.</title>
        <authorList>
            <consortium name="The Broad Institute Genome Sequencing Platform"/>
            <person name="Earl A."/>
            <person name="Ward D."/>
            <person name="Feldgarden M."/>
            <person name="Gevers D."/>
            <person name="Daigneault M."/>
            <person name="Sibley C.D."/>
            <person name="White A."/>
            <person name="Strauss J."/>
            <person name="Allen-Vercoe E."/>
            <person name="Young S.K."/>
            <person name="Zeng Q."/>
            <person name="Gargeya S."/>
            <person name="Fitzgerald M."/>
            <person name="Haas B."/>
            <person name="Abouelleil A."/>
            <person name="Alvarado L."/>
            <person name="Arachchi H.M."/>
            <person name="Berlin A."/>
            <person name="Brown A."/>
            <person name="Chapman S.B."/>
            <person name="Chen Z."/>
            <person name="Dunbar C."/>
            <person name="Freedman E."/>
            <person name="Gearin G."/>
            <person name="Gellesch M."/>
            <person name="Goldberg J."/>
            <person name="Griggs A."/>
            <person name="Gujja S."/>
            <person name="Heilman E."/>
            <person name="Heiman D."/>
            <person name="Howarth C."/>
            <person name="Larson L."/>
            <person name="Lui A."/>
            <person name="MacDonald P.J.P."/>
            <person name="Mehta T."/>
            <person name="Montmayeur A."/>
            <person name="Murphy C."/>
            <person name="Neiman D."/>
            <person name="Pearson M."/>
            <person name="Priest M."/>
            <person name="Roberts A."/>
            <person name="Saif S."/>
            <person name="Shea T."/>
            <person name="Shenoy N."/>
            <person name="Sisk P."/>
            <person name="Stolte C."/>
            <person name="Sykes S."/>
            <person name="White J."/>
            <person name="Yandava C."/>
            <person name="Nusbaum C."/>
            <person name="Birren B."/>
        </authorList>
    </citation>
    <scope>NUCLEOTIDE SEQUENCE [LARGE SCALE GENOMIC DNA]</scope>
    <source>
        <strain evidence="18 19">29_1</strain>
    </source>
</reference>
<comment type="pathway">
    <text evidence="2 15">Amino-acid biosynthesis; L-tryptophan biosynthesis; L-tryptophan from chorismate: step 1/5.</text>
</comment>
<evidence type="ECO:0000256" key="10">
    <source>
        <dbReference type="ARBA" id="ARBA00022842"/>
    </source>
</evidence>
<dbReference type="PANTHER" id="PTHR11236">
    <property type="entry name" value="AMINOBENZOATE/ANTHRANILATE SYNTHASE"/>
    <property type="match status" value="1"/>
</dbReference>
<evidence type="ECO:0000256" key="1">
    <source>
        <dbReference type="ARBA" id="ARBA00001946"/>
    </source>
</evidence>
<evidence type="ECO:0000256" key="14">
    <source>
        <dbReference type="ARBA" id="ARBA00047683"/>
    </source>
</evidence>
<dbReference type="InterPro" id="IPR006805">
    <property type="entry name" value="Anth_synth_I_N"/>
</dbReference>
<accession>E7GBA8</accession>
<evidence type="ECO:0000256" key="15">
    <source>
        <dbReference type="RuleBase" id="RU364045"/>
    </source>
</evidence>
<evidence type="ECO:0000313" key="18">
    <source>
        <dbReference type="EMBL" id="EFW04643.1"/>
    </source>
</evidence>
<feature type="domain" description="Anthranilate synthase component I N-terminal" evidence="17">
    <location>
        <begin position="31"/>
        <end position="166"/>
    </location>
</feature>
<dbReference type="PANTHER" id="PTHR11236:SF48">
    <property type="entry name" value="ISOCHORISMATE SYNTHASE MENF"/>
    <property type="match status" value="1"/>
</dbReference>
<feature type="domain" description="Chorismate-utilising enzyme C-terminal" evidence="16">
    <location>
        <begin position="218"/>
        <end position="471"/>
    </location>
</feature>
<comment type="function">
    <text evidence="13 15">Part of a heterotetrameric complex that catalyzes the two-step biosynthesis of anthranilate, an intermediate in the biosynthesis of L-tryptophan. In the first step, the glutamine-binding beta subunit (TrpG) of anthranilate synthase (AS) provides the glutamine amidotransferase activity which generates ammonia as a substrate that, along with chorismate, is used in the second step, catalyzed by the large alpha subunit of AS (TrpE) to produce anthranilate. In the absence of TrpG, TrpE can synthesize anthranilate directly from chorismate and high concentrations of ammonia.</text>
</comment>
<keyword evidence="7 15" id="KW-0028">Amino-acid biosynthesis</keyword>
<evidence type="ECO:0000259" key="17">
    <source>
        <dbReference type="Pfam" id="PF04715"/>
    </source>
</evidence>
<proteinExistence type="inferred from homology"/>
<organism evidence="18 19">
    <name type="scientific">Coprobacillus cateniformis</name>
    <dbReference type="NCBI Taxonomy" id="100884"/>
    <lineage>
        <taxon>Bacteria</taxon>
        <taxon>Bacillati</taxon>
        <taxon>Bacillota</taxon>
        <taxon>Erysipelotrichia</taxon>
        <taxon>Erysipelotrichales</taxon>
        <taxon>Coprobacillaceae</taxon>
        <taxon>Coprobacillus</taxon>
    </lineage>
</organism>
<dbReference type="OrthoDB" id="9803598at2"/>
<comment type="similarity">
    <text evidence="3 15">Belongs to the anthranilate synthase component I family.</text>
</comment>
<dbReference type="Gene3D" id="3.60.120.10">
    <property type="entry name" value="Anthranilate synthase"/>
    <property type="match status" value="1"/>
</dbReference>
<dbReference type="EC" id="4.1.3.27" evidence="5 15"/>
<keyword evidence="11 15" id="KW-0057">Aromatic amino acid biosynthesis</keyword>
<dbReference type="Proteomes" id="UP000003157">
    <property type="component" value="Unassembled WGS sequence"/>
</dbReference>
<keyword evidence="8 15" id="KW-0479">Metal-binding</keyword>
<evidence type="ECO:0000256" key="11">
    <source>
        <dbReference type="ARBA" id="ARBA00023141"/>
    </source>
</evidence>